<dbReference type="PANTHER" id="PTHR16222:SF24">
    <property type="entry name" value="ADP-RIBOSYLHYDROLASE ARH3"/>
    <property type="match status" value="1"/>
</dbReference>
<evidence type="ECO:0000313" key="13">
    <source>
        <dbReference type="EMBL" id="AEO33380.1"/>
    </source>
</evidence>
<dbReference type="EMBL" id="JO841763">
    <property type="protein sequence ID" value="AEO33380.1"/>
    <property type="molecule type" value="mRNA"/>
</dbReference>
<organism evidence="13">
    <name type="scientific">Amblyomma maculatum</name>
    <name type="common">Gulf Coast tick</name>
    <dbReference type="NCBI Taxonomy" id="34609"/>
    <lineage>
        <taxon>Eukaryota</taxon>
        <taxon>Metazoa</taxon>
        <taxon>Ecdysozoa</taxon>
        <taxon>Arthropoda</taxon>
        <taxon>Chelicerata</taxon>
        <taxon>Arachnida</taxon>
        <taxon>Acari</taxon>
        <taxon>Parasitiformes</taxon>
        <taxon>Ixodida</taxon>
        <taxon>Ixodoidea</taxon>
        <taxon>Ixodidae</taxon>
        <taxon>Amblyomminae</taxon>
        <taxon>Amblyomma</taxon>
    </lineage>
</organism>
<evidence type="ECO:0000256" key="8">
    <source>
        <dbReference type="ARBA" id="ARBA00042850"/>
    </source>
</evidence>
<accession>G3MIR2</accession>
<evidence type="ECO:0000256" key="3">
    <source>
        <dbReference type="ARBA" id="ARBA00022801"/>
    </source>
</evidence>
<dbReference type="GO" id="GO:0005634">
    <property type="term" value="C:nucleus"/>
    <property type="evidence" value="ECO:0007669"/>
    <property type="project" value="TreeGrafter"/>
</dbReference>
<protein>
    <recommendedName>
        <fullName evidence="4">ADP-ribosylhydrolase ARH3</fullName>
        <ecNumber evidence="2">3.2.1.143</ecNumber>
    </recommendedName>
    <alternativeName>
        <fullName evidence="5">ADP-ribose glycohydrolase ARH3</fullName>
    </alternativeName>
    <alternativeName>
        <fullName evidence="6">ADP-ribosylhydrolase 3</fullName>
    </alternativeName>
    <alternativeName>
        <fullName evidence="9">O-acetyl-ADP-ribose deacetylase ARH3</fullName>
    </alternativeName>
    <alternativeName>
        <fullName evidence="10">Poly(ADP-ribose) glycohydrolase ARH3</fullName>
    </alternativeName>
    <alternativeName>
        <fullName evidence="8">[Protein ADP-ribosylarginine] hydrolase-like protein 2</fullName>
    </alternativeName>
    <alternativeName>
        <fullName evidence="7">[Protein ADP-ribosylserine] hydrolase</fullName>
    </alternativeName>
</protein>
<sequence length="298" mass="32410">DDTAMTHALAQSLIDCKGFDAKIVARRFTEGFFGSKDLRSEYGPKVRAVFAALARSKYEDIWAPAEEQFDGTGSFGNGAAMRVTPVALYYYGDEQMTVKIAQLQSKLTHAHPLGYNGATLICLAIQLALSLDPTKELDVARFLDALKSRMRDIESEKDSFYGPKLDEMKRMLLNRYEDAPPERVAAVLGNEVTADRSVPAALYAFLRGTRPLARCKTSNGFVRALYFAIAMGGDTDTIGTMTGAIAGAYYGIFRVPVTMQGYCKAEGVATLLANQLLAEQQAAATRNASQGHSRATST</sequence>
<comment type="similarity">
    <text evidence="1">Belongs to the ADP-ribosylglycohydrolase family.</text>
</comment>
<feature type="binding site" evidence="12">
    <location>
        <position position="234"/>
    </location>
    <ligand>
        <name>Mg(2+)</name>
        <dbReference type="ChEBI" id="CHEBI:18420"/>
        <label>1</label>
    </ligand>
</feature>
<feature type="binding site" evidence="12">
    <location>
        <position position="236"/>
    </location>
    <ligand>
        <name>Mg(2+)</name>
        <dbReference type="ChEBI" id="CHEBI:18420"/>
        <label>1</label>
    </ligand>
</feature>
<dbReference type="InterPro" id="IPR050792">
    <property type="entry name" value="ADP-ribosylglycohydrolase"/>
</dbReference>
<dbReference type="InterPro" id="IPR005502">
    <property type="entry name" value="Ribosyl_crysJ1"/>
</dbReference>
<dbReference type="Pfam" id="PF03747">
    <property type="entry name" value="ADP_ribosyl_GH"/>
    <property type="match status" value="1"/>
</dbReference>
<feature type="binding site" evidence="12">
    <location>
        <position position="2"/>
    </location>
    <ligand>
        <name>Mg(2+)</name>
        <dbReference type="ChEBI" id="CHEBI:18420"/>
        <label>1</label>
    </ligand>
</feature>
<comment type="cofactor">
    <cofactor evidence="12">
        <name>Mg(2+)</name>
        <dbReference type="ChEBI" id="CHEBI:18420"/>
    </cofactor>
    <text evidence="12">Binds 2 magnesium ions per subunit.</text>
</comment>
<evidence type="ECO:0000256" key="7">
    <source>
        <dbReference type="ARBA" id="ARBA00042722"/>
    </source>
</evidence>
<name>G3MIR2_AMBMU</name>
<evidence type="ECO:0000256" key="4">
    <source>
        <dbReference type="ARBA" id="ARBA00041057"/>
    </source>
</evidence>
<evidence type="ECO:0000256" key="6">
    <source>
        <dbReference type="ARBA" id="ARBA00042471"/>
    </source>
</evidence>
<keyword evidence="3" id="KW-0378">Hydrolase</keyword>
<dbReference type="InterPro" id="IPR036705">
    <property type="entry name" value="Ribosyl_crysJ1_sf"/>
</dbReference>
<evidence type="ECO:0000256" key="5">
    <source>
        <dbReference type="ARBA" id="ARBA00042398"/>
    </source>
</evidence>
<evidence type="ECO:0000256" key="9">
    <source>
        <dbReference type="ARBA" id="ARBA00043187"/>
    </source>
</evidence>
<reference evidence="13" key="1">
    <citation type="journal article" date="2011" name="PLoS ONE">
        <title>A deep insight into the sialotranscriptome of the gulf coast tick, Amblyomma maculatum.</title>
        <authorList>
            <person name="Karim S."/>
            <person name="Singh P."/>
            <person name="Ribeiro J.M."/>
        </authorList>
    </citation>
    <scope>NUCLEOTIDE SEQUENCE</scope>
    <source>
        <tissue evidence="13">Salivary gland</tissue>
    </source>
</reference>
<dbReference type="EC" id="3.2.1.143" evidence="2"/>
<dbReference type="Gene3D" id="1.10.4080.10">
    <property type="entry name" value="ADP-ribosylation/Crystallin J1"/>
    <property type="match status" value="1"/>
</dbReference>
<evidence type="ECO:0000256" key="2">
    <source>
        <dbReference type="ARBA" id="ARBA00012255"/>
    </source>
</evidence>
<feature type="binding site" evidence="12">
    <location>
        <position position="1"/>
    </location>
    <ligand>
        <name>Mg(2+)</name>
        <dbReference type="ChEBI" id="CHEBI:18420"/>
        <label>1</label>
    </ligand>
</feature>
<keyword evidence="12" id="KW-0460">Magnesium</keyword>
<dbReference type="GO" id="GO:0005739">
    <property type="term" value="C:mitochondrion"/>
    <property type="evidence" value="ECO:0007669"/>
    <property type="project" value="TreeGrafter"/>
</dbReference>
<feature type="binding site" evidence="12">
    <location>
        <position position="237"/>
    </location>
    <ligand>
        <name>Mg(2+)</name>
        <dbReference type="ChEBI" id="CHEBI:18420"/>
        <label>1</label>
    </ligand>
</feature>
<dbReference type="SUPFAM" id="SSF101478">
    <property type="entry name" value="ADP-ribosylglycohydrolase"/>
    <property type="match status" value="1"/>
</dbReference>
<comment type="catalytic activity">
    <reaction evidence="11">
        <text>alpha-NAD(+) + H2O = ADP-D-ribose + nicotinamide + H(+)</text>
        <dbReference type="Rhea" id="RHEA:68792"/>
        <dbReference type="ChEBI" id="CHEBI:15377"/>
        <dbReference type="ChEBI" id="CHEBI:15378"/>
        <dbReference type="ChEBI" id="CHEBI:17154"/>
        <dbReference type="ChEBI" id="CHEBI:57967"/>
        <dbReference type="ChEBI" id="CHEBI:77017"/>
    </reaction>
</comment>
<dbReference type="AlphaFoldDB" id="G3MIR2"/>
<evidence type="ECO:0000256" key="1">
    <source>
        <dbReference type="ARBA" id="ARBA00010702"/>
    </source>
</evidence>
<proteinExistence type="evidence at transcript level"/>
<feature type="non-terminal residue" evidence="13">
    <location>
        <position position="1"/>
    </location>
</feature>
<dbReference type="GO" id="GO:0004649">
    <property type="term" value="F:poly(ADP-ribose) glycohydrolase activity"/>
    <property type="evidence" value="ECO:0007669"/>
    <property type="project" value="UniProtKB-EC"/>
</dbReference>
<keyword evidence="12" id="KW-0479">Metal-binding</keyword>
<dbReference type="PANTHER" id="PTHR16222">
    <property type="entry name" value="ADP-RIBOSYLGLYCOHYDROLASE"/>
    <property type="match status" value="1"/>
</dbReference>
<evidence type="ECO:0000256" key="11">
    <source>
        <dbReference type="ARBA" id="ARBA00049015"/>
    </source>
</evidence>
<evidence type="ECO:0000256" key="10">
    <source>
        <dbReference type="ARBA" id="ARBA00043193"/>
    </source>
</evidence>
<evidence type="ECO:0000256" key="12">
    <source>
        <dbReference type="PIRSR" id="PIRSR605502-1"/>
    </source>
</evidence>
<dbReference type="GO" id="GO:0046872">
    <property type="term" value="F:metal ion binding"/>
    <property type="evidence" value="ECO:0007669"/>
    <property type="project" value="UniProtKB-KW"/>
</dbReference>